<keyword evidence="2" id="KW-1185">Reference proteome</keyword>
<gene>
    <name evidence="1" type="ORF">FKW44_016483</name>
</gene>
<dbReference type="Proteomes" id="UP000595437">
    <property type="component" value="Chromosome 11"/>
</dbReference>
<organism evidence="1 2">
    <name type="scientific">Caligus rogercresseyi</name>
    <name type="common">Sea louse</name>
    <dbReference type="NCBI Taxonomy" id="217165"/>
    <lineage>
        <taxon>Eukaryota</taxon>
        <taxon>Metazoa</taxon>
        <taxon>Ecdysozoa</taxon>
        <taxon>Arthropoda</taxon>
        <taxon>Crustacea</taxon>
        <taxon>Multicrustacea</taxon>
        <taxon>Hexanauplia</taxon>
        <taxon>Copepoda</taxon>
        <taxon>Siphonostomatoida</taxon>
        <taxon>Caligidae</taxon>
        <taxon>Caligus</taxon>
    </lineage>
</organism>
<evidence type="ECO:0000313" key="2">
    <source>
        <dbReference type="Proteomes" id="UP000595437"/>
    </source>
</evidence>
<dbReference type="OrthoDB" id="2426083at2759"/>
<reference evidence="2" key="1">
    <citation type="submission" date="2021-01" db="EMBL/GenBank/DDBJ databases">
        <title>Caligus Genome Assembly.</title>
        <authorList>
            <person name="Gallardo-Escarate C."/>
        </authorList>
    </citation>
    <scope>NUCLEOTIDE SEQUENCE [LARGE SCALE GENOMIC DNA]</scope>
</reference>
<sequence>MDVLDKITCWNMTILPKINHILRCTPFNSASAQAWRKRDRIRGDSQIFRSQQTLRP</sequence>
<name>A0A7T8H260_CALRO</name>
<proteinExistence type="predicted"/>
<evidence type="ECO:0000313" key="1">
    <source>
        <dbReference type="EMBL" id="QQP41962.1"/>
    </source>
</evidence>
<protein>
    <submittedName>
        <fullName evidence="1">Uncharacterized protein</fullName>
    </submittedName>
</protein>
<accession>A0A7T8H260</accession>
<dbReference type="AlphaFoldDB" id="A0A7T8H260"/>
<dbReference type="EMBL" id="CP045900">
    <property type="protein sequence ID" value="QQP41962.1"/>
    <property type="molecule type" value="Genomic_DNA"/>
</dbReference>